<dbReference type="Gene3D" id="3.30.420.10">
    <property type="entry name" value="Ribonuclease H-like superfamily/Ribonuclease H"/>
    <property type="match status" value="1"/>
</dbReference>
<gene>
    <name evidence="1" type="ORF">PR048_012185</name>
</gene>
<dbReference type="InterPro" id="IPR036397">
    <property type="entry name" value="RNaseH_sf"/>
</dbReference>
<organism evidence="1 2">
    <name type="scientific">Dryococelus australis</name>
    <dbReference type="NCBI Taxonomy" id="614101"/>
    <lineage>
        <taxon>Eukaryota</taxon>
        <taxon>Metazoa</taxon>
        <taxon>Ecdysozoa</taxon>
        <taxon>Arthropoda</taxon>
        <taxon>Hexapoda</taxon>
        <taxon>Insecta</taxon>
        <taxon>Pterygota</taxon>
        <taxon>Neoptera</taxon>
        <taxon>Polyneoptera</taxon>
        <taxon>Phasmatodea</taxon>
        <taxon>Verophasmatodea</taxon>
        <taxon>Anareolatae</taxon>
        <taxon>Phasmatidae</taxon>
        <taxon>Eurycanthinae</taxon>
        <taxon>Dryococelus</taxon>
    </lineage>
</organism>
<reference evidence="1 2" key="1">
    <citation type="submission" date="2023-02" db="EMBL/GenBank/DDBJ databases">
        <title>LHISI_Scaffold_Assembly.</title>
        <authorList>
            <person name="Stuart O.P."/>
            <person name="Cleave R."/>
            <person name="Magrath M.J.L."/>
            <person name="Mikheyev A.S."/>
        </authorList>
    </citation>
    <scope>NUCLEOTIDE SEQUENCE [LARGE SCALE GENOMIC DNA]</scope>
    <source>
        <strain evidence="1">Daus_M_001</strain>
        <tissue evidence="1">Leg muscle</tissue>
    </source>
</reference>
<name>A0ABQ9HNQ6_9NEOP</name>
<dbReference type="EMBL" id="JARBHB010000004">
    <property type="protein sequence ID" value="KAJ8885979.1"/>
    <property type="molecule type" value="Genomic_DNA"/>
</dbReference>
<protein>
    <submittedName>
        <fullName evidence="1">Uncharacterized protein</fullName>
    </submittedName>
</protein>
<comment type="caution">
    <text evidence="1">The sequence shown here is derived from an EMBL/GenBank/DDBJ whole genome shotgun (WGS) entry which is preliminary data.</text>
</comment>
<accession>A0ABQ9HNQ6</accession>
<evidence type="ECO:0000313" key="1">
    <source>
        <dbReference type="EMBL" id="KAJ8885979.1"/>
    </source>
</evidence>
<dbReference type="Proteomes" id="UP001159363">
    <property type="component" value="Chromosome X"/>
</dbReference>
<evidence type="ECO:0000313" key="2">
    <source>
        <dbReference type="Proteomes" id="UP001159363"/>
    </source>
</evidence>
<sequence>MTSRTHDSRKRNVSVVLYTRFTSPLHGPYVMGYALQMSLLSGGHNGESGENSVPRVNPTERCNQNVKIQLRVRLGEDHTRWAKLIAEVTFCLRNRVNAATRKTPTEMVKGCELRAPGAHRENPSRPPEQIVEHQAQIHEEARVYQISYCNVWVPESKRPPPELVPRMYVYVREKPVIGWGEKVLCWTGT</sequence>
<keyword evidence="2" id="KW-1185">Reference proteome</keyword>
<proteinExistence type="predicted"/>